<feature type="domain" description="SAF" evidence="1">
    <location>
        <begin position="53"/>
        <end position="115"/>
    </location>
</feature>
<evidence type="ECO:0000259" key="1">
    <source>
        <dbReference type="SMART" id="SM00858"/>
    </source>
</evidence>
<reference evidence="2" key="1">
    <citation type="submission" date="2020-05" db="EMBL/GenBank/DDBJ databases">
        <authorList>
            <person name="Chiriac C."/>
            <person name="Salcher M."/>
            <person name="Ghai R."/>
            <person name="Kavagutti S V."/>
        </authorList>
    </citation>
    <scope>NUCLEOTIDE SEQUENCE</scope>
</reference>
<gene>
    <name evidence="2" type="ORF">UFOPK2252_00028</name>
</gene>
<organism evidence="2">
    <name type="scientific">freshwater metagenome</name>
    <dbReference type="NCBI Taxonomy" id="449393"/>
    <lineage>
        <taxon>unclassified sequences</taxon>
        <taxon>metagenomes</taxon>
        <taxon>ecological metagenomes</taxon>
    </lineage>
</organism>
<proteinExistence type="predicted"/>
<evidence type="ECO:0000313" key="2">
    <source>
        <dbReference type="EMBL" id="CAB4645985.1"/>
    </source>
</evidence>
<dbReference type="Pfam" id="PF08666">
    <property type="entry name" value="SAF"/>
    <property type="match status" value="1"/>
</dbReference>
<sequence length="212" mass="22717">MDELFSDELKQSMQMKLNKLELLKNSRFAMGLALLILALGAGSLIAKEANRTVYVWASATELAPGNIISADDLQQVSVLLPESAKSYISATAQVVGAVVTHRIGVGELLPVSAISLEPNTLDQRAVPLTLELTDIPIGLTRGEVIDLYAVPNLTQKSITEPALIIEQITVAAVSDKNNSGKAVVVVNLPQSILLTALTHLSDSRLLIVRSHY</sequence>
<dbReference type="AlphaFoldDB" id="A0A6J6KCK3"/>
<dbReference type="SMART" id="SM00858">
    <property type="entry name" value="SAF"/>
    <property type="match status" value="1"/>
</dbReference>
<protein>
    <submittedName>
        <fullName evidence="2">Unannotated protein</fullName>
    </submittedName>
</protein>
<dbReference type="EMBL" id="CAEZWN010000001">
    <property type="protein sequence ID" value="CAB4645985.1"/>
    <property type="molecule type" value="Genomic_DNA"/>
</dbReference>
<name>A0A6J6KCK3_9ZZZZ</name>
<dbReference type="CDD" id="cd11614">
    <property type="entry name" value="SAF_CpaB_FlgA_like"/>
    <property type="match status" value="1"/>
</dbReference>
<dbReference type="InterPro" id="IPR013974">
    <property type="entry name" value="SAF"/>
</dbReference>
<accession>A0A6J6KCK3</accession>